<dbReference type="AlphaFoldDB" id="A0A974DW78"/>
<dbReference type="EMBL" id="CM004467">
    <property type="protein sequence ID" value="OCT98121.1"/>
    <property type="molecule type" value="Genomic_DNA"/>
</dbReference>
<dbReference type="GO" id="GO:0005829">
    <property type="term" value="C:cytosol"/>
    <property type="evidence" value="ECO:0007669"/>
    <property type="project" value="UniProtKB-ARBA"/>
</dbReference>
<evidence type="ECO:0000256" key="11">
    <source>
        <dbReference type="PIRSR" id="PIRSR630564-2"/>
    </source>
</evidence>
<organism evidence="16 17">
    <name type="scientific">Xenopus laevis</name>
    <name type="common">African clawed frog</name>
    <dbReference type="NCBI Taxonomy" id="8355"/>
    <lineage>
        <taxon>Eukaryota</taxon>
        <taxon>Metazoa</taxon>
        <taxon>Chordata</taxon>
        <taxon>Craniata</taxon>
        <taxon>Vertebrata</taxon>
        <taxon>Euteleostomi</taxon>
        <taxon>Amphibia</taxon>
        <taxon>Batrachia</taxon>
        <taxon>Anura</taxon>
        <taxon>Pipoidea</taxon>
        <taxon>Pipidae</taxon>
        <taxon>Xenopodinae</taxon>
        <taxon>Xenopus</taxon>
        <taxon>Xenopus</taxon>
    </lineage>
</organism>
<evidence type="ECO:0000313" key="17">
    <source>
        <dbReference type="Proteomes" id="UP000694892"/>
    </source>
</evidence>
<evidence type="ECO:0000256" key="10">
    <source>
        <dbReference type="PIRSR" id="PIRSR630564-1"/>
    </source>
</evidence>
<evidence type="ECO:0000259" key="15">
    <source>
        <dbReference type="PROSITE" id="PS51339"/>
    </source>
</evidence>
<dbReference type="InterPro" id="IPR011011">
    <property type="entry name" value="Znf_FYVE_PHD"/>
</dbReference>
<accession>A0A974DW78</accession>
<dbReference type="InterPro" id="IPR016130">
    <property type="entry name" value="Tyr_Pase_AS"/>
</dbReference>
<dbReference type="Pfam" id="PF06602">
    <property type="entry name" value="Myotub-related"/>
    <property type="match status" value="1"/>
</dbReference>
<feature type="active site" description="Phosphocysteine intermediate" evidence="10">
    <location>
        <position position="345"/>
    </location>
</feature>
<sequence>MVPLQLIESVECRDPFQLHLTCKDCKVIRCQFSSFEQVQEWQKRMNSTLRPPSRIEDLFSFAYHAWCMEVYASEKEQHGDLCRPGDHVISRFKNEVERMGFDMDNAWRISNINEKFRLCPSYPQELIIPAWITDKELESVASFRSGKRFPAVVYRHQSNGAAIARCGQPEVSWWGWRNADDEHLVQSVAKACATDSSRTSPGKMANGGCPHNYINGGVLTDVDFESSLSNIPPPESPSVQPQKLLILDARSYAAAVANRAKGGGCECPEYYPNCEVVFMGMANIHSIRKSFQSLRLLCTQIPDPANWLSALEGTKWLQHLSMLLKSSLLVVHTLDKDQRPVLVHCSDGWDRTPQIVALSKLLLDPYYRTIEVHVLIAVYLPGSSPSTPSEESCTPYPASGSATEEPPICRLSKTRSYDDLPSACDIMVPCMNRRSSDPSLNDKWQDHRHSLELSGLGNPEEDGYEGDRQPLGVHLSMAAGVGEGHMENILQEATKEEGIIEELGGKQRKGQEASLEVEQANYLEDSVKGEEGLELTSNTPHAQSNEGMPDQDRVRANPKPGGDCDKFSNGKIYNTEDAEVDDGSPQEFCNDEGASQVPKQPAFKLEGNTKQNGIEFEEDASQVTEKLNFKSGGGIQQNGVEFEEDASQEHKNHNGVEIEEEVQNSPSPLPSALTSSCVVLEDSTDTLTEGPVVSWPCRLDHVTAANELAQKPENSSTAGLIMMGIRGMKLQSDMTCMPPMLSQCAFHNSECKVLIHCNRDQIYFPSFDGSCLNGDNRIGKPGLSRQNSSTNTPHLRNTPHKCPLHSGGRNRIGSPPEQQAHNHLDDDGMPLYVDPIQQRLRQIECGHQQEVETLKNQVQELRCRLENFFPNSPLSFNGEFADEVNSIPDTEGNRDPSCLSGCSTEPLSETSWEQVDKRDTEVTRWVPDHVAHNCYNCDSKFWLASRKHHCRNTEAISETWNCGNVFCSSCCNQKAPVPSQQLFEPSRVCKLCYTDLHPTWELENPIAATSN</sequence>
<evidence type="ECO:0000256" key="9">
    <source>
        <dbReference type="ARBA" id="ARBA00032571"/>
    </source>
</evidence>
<evidence type="ECO:0000256" key="12">
    <source>
        <dbReference type="PROSITE-ProRule" id="PRU00091"/>
    </source>
</evidence>
<dbReference type="OMA" id="NGHCPES"/>
<dbReference type="SUPFAM" id="SSF57903">
    <property type="entry name" value="FYVE/PHD zinc finger"/>
    <property type="match status" value="1"/>
</dbReference>
<feature type="compositionally biased region" description="Polar residues" evidence="13">
    <location>
        <begin position="535"/>
        <end position="546"/>
    </location>
</feature>
<evidence type="ECO:0000256" key="2">
    <source>
        <dbReference type="ARBA" id="ARBA00007471"/>
    </source>
</evidence>
<dbReference type="SUPFAM" id="SSF52799">
    <property type="entry name" value="(Phosphotyrosine protein) phosphatases II"/>
    <property type="match status" value="1"/>
</dbReference>
<feature type="domain" description="Myotubularin phosphatase" evidence="15">
    <location>
        <begin position="86"/>
        <end position="371"/>
    </location>
</feature>
<dbReference type="InterPro" id="IPR013083">
    <property type="entry name" value="Znf_RING/FYVE/PHD"/>
</dbReference>
<keyword evidence="4" id="KW-0479">Metal-binding</keyword>
<dbReference type="FunFam" id="3.30.40.10:FF:000073">
    <property type="entry name" value="myotubularin-related protein 4 isoform X2"/>
    <property type="match status" value="1"/>
</dbReference>
<feature type="binding site" evidence="11">
    <location>
        <begin position="345"/>
        <end position="351"/>
    </location>
    <ligand>
        <name>substrate</name>
    </ligand>
</feature>
<feature type="compositionally biased region" description="Polar residues" evidence="13">
    <location>
        <begin position="784"/>
        <end position="795"/>
    </location>
</feature>
<feature type="compositionally biased region" description="Low complexity" evidence="13">
    <location>
        <begin position="384"/>
        <end position="397"/>
    </location>
</feature>
<dbReference type="InterPro" id="IPR030564">
    <property type="entry name" value="Myotubularin"/>
</dbReference>
<evidence type="ECO:0000256" key="5">
    <source>
        <dbReference type="ARBA" id="ARBA00022771"/>
    </source>
</evidence>
<dbReference type="GO" id="GO:0061952">
    <property type="term" value="P:midbody abscission"/>
    <property type="evidence" value="ECO:0007669"/>
    <property type="project" value="UniProtKB-ARBA"/>
</dbReference>
<protein>
    <recommendedName>
        <fullName evidence="3">phosphatidylinositol-3,5-bisphosphate 3-phosphatase</fullName>
        <ecNumber evidence="3">3.1.3.95</ecNumber>
    </recommendedName>
    <alternativeName>
        <fullName evidence="9">Phosphatidylinositol-3,5-bisphosphate 3-phosphatase</fullName>
    </alternativeName>
</protein>
<dbReference type="Gene3D" id="3.30.40.10">
    <property type="entry name" value="Zinc/RING finger domain, C3HC4 (zinc finger)"/>
    <property type="match status" value="1"/>
</dbReference>
<dbReference type="GO" id="GO:0004438">
    <property type="term" value="F:phosphatidylinositol-3-phosphate phosphatase activity"/>
    <property type="evidence" value="ECO:0007669"/>
    <property type="project" value="UniProtKB-ARBA"/>
</dbReference>
<evidence type="ECO:0000256" key="8">
    <source>
        <dbReference type="ARBA" id="ARBA00023136"/>
    </source>
</evidence>
<dbReference type="Pfam" id="PF01363">
    <property type="entry name" value="FYVE"/>
    <property type="match status" value="1"/>
</dbReference>
<comment type="subcellular location">
    <subcellularLocation>
        <location evidence="1">Membrane</location>
    </subcellularLocation>
</comment>
<feature type="region of interest" description="Disordered" evidence="13">
    <location>
        <begin position="384"/>
        <end position="405"/>
    </location>
</feature>
<proteinExistence type="inferred from homology"/>
<keyword evidence="7" id="KW-0862">Zinc</keyword>
<dbReference type="InterPro" id="IPR029021">
    <property type="entry name" value="Prot-tyrosine_phosphatase-like"/>
</dbReference>
<dbReference type="GO" id="GO:0016020">
    <property type="term" value="C:membrane"/>
    <property type="evidence" value="ECO:0007669"/>
    <property type="project" value="UniProtKB-SubCell"/>
</dbReference>
<keyword evidence="8" id="KW-0472">Membrane</keyword>
<dbReference type="SMART" id="SM00064">
    <property type="entry name" value="FYVE"/>
    <property type="match status" value="1"/>
</dbReference>
<feature type="region of interest" description="Disordered" evidence="13">
    <location>
        <begin position="530"/>
        <end position="597"/>
    </location>
</feature>
<evidence type="ECO:0000256" key="13">
    <source>
        <dbReference type="SAM" id="MobiDB-lite"/>
    </source>
</evidence>
<evidence type="ECO:0000256" key="3">
    <source>
        <dbReference type="ARBA" id="ARBA00012903"/>
    </source>
</evidence>
<feature type="domain" description="FYVE-type" evidence="14">
    <location>
        <begin position="928"/>
        <end position="997"/>
    </location>
</feature>
<evidence type="ECO:0000256" key="7">
    <source>
        <dbReference type="ARBA" id="ARBA00022833"/>
    </source>
</evidence>
<evidence type="ECO:0000256" key="4">
    <source>
        <dbReference type="ARBA" id="ARBA00022723"/>
    </source>
</evidence>
<feature type="region of interest" description="Disordered" evidence="13">
    <location>
        <begin position="783"/>
        <end position="823"/>
    </location>
</feature>
<dbReference type="PROSITE" id="PS51339">
    <property type="entry name" value="PPASE_MYOTUBULARIN"/>
    <property type="match status" value="1"/>
</dbReference>
<dbReference type="EC" id="3.1.3.95" evidence="3"/>
<keyword evidence="5 12" id="KW-0863">Zinc-finger</keyword>
<dbReference type="GO" id="GO:0046856">
    <property type="term" value="P:phosphatidylinositol dephosphorylation"/>
    <property type="evidence" value="ECO:0007669"/>
    <property type="project" value="UniProtKB-ARBA"/>
</dbReference>
<dbReference type="GO" id="GO:0019903">
    <property type="term" value="F:protein phosphatase binding"/>
    <property type="evidence" value="ECO:0007669"/>
    <property type="project" value="UniProtKB-ARBA"/>
</dbReference>
<dbReference type="PANTHER" id="PTHR10807:SF66">
    <property type="entry name" value="MYOTUBULARIN-RELATED PROTEIN 3"/>
    <property type="match status" value="1"/>
</dbReference>
<gene>
    <name evidence="16" type="ORF">XELAEV_18010349mg</name>
</gene>
<keyword evidence="6" id="KW-0378">Hydrolase</keyword>
<dbReference type="GO" id="GO:0004722">
    <property type="term" value="F:protein serine/threonine phosphatase activity"/>
    <property type="evidence" value="ECO:0007669"/>
    <property type="project" value="UniProtKB-ARBA"/>
</dbReference>
<dbReference type="GO" id="GO:0052629">
    <property type="term" value="F:phosphatidylinositol-3,5-bisphosphate 3-phosphatase activity"/>
    <property type="evidence" value="ECO:0007669"/>
    <property type="project" value="UniProtKB-EC"/>
</dbReference>
<evidence type="ECO:0000259" key="14">
    <source>
        <dbReference type="PROSITE" id="PS50178"/>
    </source>
</evidence>
<dbReference type="GO" id="GO:0010506">
    <property type="term" value="P:regulation of autophagy"/>
    <property type="evidence" value="ECO:0007669"/>
    <property type="project" value="TreeGrafter"/>
</dbReference>
<dbReference type="PROSITE" id="PS00383">
    <property type="entry name" value="TYR_PHOSPHATASE_1"/>
    <property type="match status" value="1"/>
</dbReference>
<dbReference type="GO" id="GO:0008270">
    <property type="term" value="F:zinc ion binding"/>
    <property type="evidence" value="ECO:0007669"/>
    <property type="project" value="UniProtKB-KW"/>
</dbReference>
<dbReference type="GO" id="GO:0046474">
    <property type="term" value="P:glycerophospholipid biosynthetic process"/>
    <property type="evidence" value="ECO:0007669"/>
    <property type="project" value="UniProtKB-ARBA"/>
</dbReference>
<evidence type="ECO:0000256" key="1">
    <source>
        <dbReference type="ARBA" id="ARBA00004370"/>
    </source>
</evidence>
<dbReference type="PANTHER" id="PTHR10807">
    <property type="entry name" value="MYOTUBULARIN-RELATED"/>
    <property type="match status" value="1"/>
</dbReference>
<dbReference type="InterPro" id="IPR010569">
    <property type="entry name" value="Myotubularin-like_Pase_dom"/>
</dbReference>
<feature type="binding site" evidence="11">
    <location>
        <begin position="283"/>
        <end position="284"/>
    </location>
    <ligand>
        <name>substrate</name>
    </ligand>
</feature>
<evidence type="ECO:0000256" key="6">
    <source>
        <dbReference type="ARBA" id="ARBA00022801"/>
    </source>
</evidence>
<dbReference type="Proteomes" id="UP000694892">
    <property type="component" value="Chromosome 1S"/>
</dbReference>
<name>A0A974DW78_XENLA</name>
<comment type="similarity">
    <text evidence="2">Belongs to the protein-tyrosine phosphatase family. Non-receptor class myotubularin subfamily.</text>
</comment>
<dbReference type="PROSITE" id="PS50178">
    <property type="entry name" value="ZF_FYVE"/>
    <property type="match status" value="1"/>
</dbReference>
<dbReference type="InterPro" id="IPR017455">
    <property type="entry name" value="Znf_FYVE-rel"/>
</dbReference>
<dbReference type="GO" id="GO:0060090">
    <property type="term" value="F:molecular adaptor activity"/>
    <property type="evidence" value="ECO:0007669"/>
    <property type="project" value="UniProtKB-ARBA"/>
</dbReference>
<reference evidence="17" key="1">
    <citation type="journal article" date="2016" name="Nature">
        <title>Genome evolution in the allotetraploid frog Xenopus laevis.</title>
        <authorList>
            <person name="Session A.M."/>
            <person name="Uno Y."/>
            <person name="Kwon T."/>
            <person name="Chapman J.A."/>
            <person name="Toyoda A."/>
            <person name="Takahashi S."/>
            <person name="Fukui A."/>
            <person name="Hikosaka A."/>
            <person name="Suzuki A."/>
            <person name="Kondo M."/>
            <person name="van Heeringen S.J."/>
            <person name="Quigley I."/>
            <person name="Heinz S."/>
            <person name="Ogino H."/>
            <person name="Ochi H."/>
            <person name="Hellsten U."/>
            <person name="Lyons J.B."/>
            <person name="Simakov O."/>
            <person name="Putnam N."/>
            <person name="Stites J."/>
            <person name="Kuroki Y."/>
            <person name="Tanaka T."/>
            <person name="Michiue T."/>
            <person name="Watanabe M."/>
            <person name="Bogdanovic O."/>
            <person name="Lister R."/>
            <person name="Georgiou G."/>
            <person name="Paranjpe S.S."/>
            <person name="van Kruijsbergen I."/>
            <person name="Shu S."/>
            <person name="Carlson J."/>
            <person name="Kinoshita T."/>
            <person name="Ohta Y."/>
            <person name="Mawaribuchi S."/>
            <person name="Jenkins J."/>
            <person name="Grimwood J."/>
            <person name="Schmutz J."/>
            <person name="Mitros T."/>
            <person name="Mozaffari S.V."/>
            <person name="Suzuki Y."/>
            <person name="Haramoto Y."/>
            <person name="Yamamoto T.S."/>
            <person name="Takagi C."/>
            <person name="Heald R."/>
            <person name="Miller K."/>
            <person name="Haudenschild C."/>
            <person name="Kitzman J."/>
            <person name="Nakayama T."/>
            <person name="Izutsu Y."/>
            <person name="Robert J."/>
            <person name="Fortriede J."/>
            <person name="Burns K."/>
            <person name="Lotay V."/>
            <person name="Karimi K."/>
            <person name="Yasuoka Y."/>
            <person name="Dichmann D.S."/>
            <person name="Flajnik M.F."/>
            <person name="Houston D.W."/>
            <person name="Shendure J."/>
            <person name="DuPasquier L."/>
            <person name="Vize P.D."/>
            <person name="Zorn A.M."/>
            <person name="Ito M."/>
            <person name="Marcotte E.M."/>
            <person name="Wallingford J.B."/>
            <person name="Ito Y."/>
            <person name="Asashima M."/>
            <person name="Ueno N."/>
            <person name="Matsuda Y."/>
            <person name="Veenstra G.J."/>
            <person name="Fujiyama A."/>
            <person name="Harland R.M."/>
            <person name="Taira M."/>
            <person name="Rokhsar D.S."/>
        </authorList>
    </citation>
    <scope>NUCLEOTIDE SEQUENCE [LARGE SCALE GENOMIC DNA]</scope>
    <source>
        <strain evidence="17">J</strain>
    </source>
</reference>
<feature type="binding site" evidence="11">
    <location>
        <begin position="258"/>
        <end position="261"/>
    </location>
    <ligand>
        <name>substrate</name>
    </ligand>
</feature>
<dbReference type="InterPro" id="IPR000306">
    <property type="entry name" value="Znf_FYVE"/>
</dbReference>
<evidence type="ECO:0000313" key="16">
    <source>
        <dbReference type="EMBL" id="OCT98121.1"/>
    </source>
</evidence>
<dbReference type="SUPFAM" id="SSF50729">
    <property type="entry name" value="PH domain-like"/>
    <property type="match status" value="1"/>
</dbReference>
<dbReference type="CDD" id="cd15732">
    <property type="entry name" value="FYVE_MTMR3"/>
    <property type="match status" value="1"/>
</dbReference>